<evidence type="ECO:0000313" key="2">
    <source>
        <dbReference type="Proteomes" id="UP000053820"/>
    </source>
</evidence>
<dbReference type="EMBL" id="KN839872">
    <property type="protein sequence ID" value="KIJ60421.1"/>
    <property type="molecule type" value="Genomic_DNA"/>
</dbReference>
<organism evidence="1 2">
    <name type="scientific">Hydnomerulius pinastri MD-312</name>
    <dbReference type="NCBI Taxonomy" id="994086"/>
    <lineage>
        <taxon>Eukaryota</taxon>
        <taxon>Fungi</taxon>
        <taxon>Dikarya</taxon>
        <taxon>Basidiomycota</taxon>
        <taxon>Agaricomycotina</taxon>
        <taxon>Agaricomycetes</taxon>
        <taxon>Agaricomycetidae</taxon>
        <taxon>Boletales</taxon>
        <taxon>Boletales incertae sedis</taxon>
        <taxon>Leucogyrophana</taxon>
    </lineage>
</organism>
<sequence>MLSNHGPCQRRQCVLVYIEEITNCGFPFSHQQLCKHVNEILTACLQPTFLGPGKCWSEHFVAKHSDHLKILWKLNL</sequence>
<dbReference type="HOGENOM" id="CLU_076148_4_0_1"/>
<reference evidence="1 2" key="1">
    <citation type="submission" date="2014-04" db="EMBL/GenBank/DDBJ databases">
        <title>Evolutionary Origins and Diversification of the Mycorrhizal Mutualists.</title>
        <authorList>
            <consortium name="DOE Joint Genome Institute"/>
            <consortium name="Mycorrhizal Genomics Consortium"/>
            <person name="Kohler A."/>
            <person name="Kuo A."/>
            <person name="Nagy L.G."/>
            <person name="Floudas D."/>
            <person name="Copeland A."/>
            <person name="Barry K.W."/>
            <person name="Cichocki N."/>
            <person name="Veneault-Fourrey C."/>
            <person name="LaButti K."/>
            <person name="Lindquist E.A."/>
            <person name="Lipzen A."/>
            <person name="Lundell T."/>
            <person name="Morin E."/>
            <person name="Murat C."/>
            <person name="Riley R."/>
            <person name="Ohm R."/>
            <person name="Sun H."/>
            <person name="Tunlid A."/>
            <person name="Henrissat B."/>
            <person name="Grigoriev I.V."/>
            <person name="Hibbett D.S."/>
            <person name="Martin F."/>
        </authorList>
    </citation>
    <scope>NUCLEOTIDE SEQUENCE [LARGE SCALE GENOMIC DNA]</scope>
    <source>
        <strain evidence="1 2">MD-312</strain>
    </source>
</reference>
<gene>
    <name evidence="1" type="ORF">HYDPIDRAFT_98640</name>
</gene>
<accession>A0A0C9WAC9</accession>
<proteinExistence type="predicted"/>
<evidence type="ECO:0000313" key="1">
    <source>
        <dbReference type="EMBL" id="KIJ60421.1"/>
    </source>
</evidence>
<protein>
    <submittedName>
        <fullName evidence="1">Unplaced genomic scaffold scaffold_38, whole genome shotgun sequence</fullName>
    </submittedName>
</protein>
<name>A0A0C9WAC9_9AGAM</name>
<dbReference type="Proteomes" id="UP000053820">
    <property type="component" value="Unassembled WGS sequence"/>
</dbReference>
<dbReference type="OrthoDB" id="2668963at2759"/>
<keyword evidence="2" id="KW-1185">Reference proteome</keyword>
<dbReference type="AlphaFoldDB" id="A0A0C9WAC9"/>